<reference evidence="2 3" key="1">
    <citation type="submission" date="2019-09" db="EMBL/GenBank/DDBJ databases">
        <title>Draft genome sequencing of Hungatella hathewayi 123Y-2.</title>
        <authorList>
            <person name="Lv Q."/>
            <person name="Li S."/>
        </authorList>
    </citation>
    <scope>NUCLEOTIDE SEQUENCE [LARGE SCALE GENOMIC DNA]</scope>
    <source>
        <strain evidence="2 3">123Y-2</strain>
    </source>
</reference>
<dbReference type="GeneID" id="93147699"/>
<accession>A0AAW9WKN8</accession>
<dbReference type="EMBL" id="WNME01000013">
    <property type="protein sequence ID" value="MUB65064.1"/>
    <property type="molecule type" value="Genomic_DNA"/>
</dbReference>
<sequence length="48" mass="5430">MEREERQQEGGVQMAEMNFQTGPGAAFPAARGNPWSPEQEMERCSMEL</sequence>
<dbReference type="AlphaFoldDB" id="A0AAW9WKN8"/>
<comment type="caution">
    <text evidence="2">The sequence shown here is derived from an EMBL/GenBank/DDBJ whole genome shotgun (WGS) entry which is preliminary data.</text>
</comment>
<evidence type="ECO:0000256" key="1">
    <source>
        <dbReference type="SAM" id="MobiDB-lite"/>
    </source>
</evidence>
<evidence type="ECO:0000313" key="3">
    <source>
        <dbReference type="Proteomes" id="UP000434223"/>
    </source>
</evidence>
<name>A0AAW9WKN8_9FIRM</name>
<feature type="region of interest" description="Disordered" evidence="1">
    <location>
        <begin position="1"/>
        <end position="48"/>
    </location>
</feature>
<organism evidence="2 3">
    <name type="scientific">Hungatella hathewayi</name>
    <dbReference type="NCBI Taxonomy" id="154046"/>
    <lineage>
        <taxon>Bacteria</taxon>
        <taxon>Bacillati</taxon>
        <taxon>Bacillota</taxon>
        <taxon>Clostridia</taxon>
        <taxon>Lachnospirales</taxon>
        <taxon>Lachnospiraceae</taxon>
        <taxon>Hungatella</taxon>
    </lineage>
</organism>
<gene>
    <name evidence="2" type="ORF">GNE07_18775</name>
</gene>
<dbReference type="Proteomes" id="UP000434223">
    <property type="component" value="Unassembled WGS sequence"/>
</dbReference>
<protein>
    <submittedName>
        <fullName evidence="2">Uncharacterized protein</fullName>
    </submittedName>
</protein>
<proteinExistence type="predicted"/>
<evidence type="ECO:0000313" key="2">
    <source>
        <dbReference type="EMBL" id="MUB65064.1"/>
    </source>
</evidence>
<dbReference type="RefSeq" id="WP_006770757.1">
    <property type="nucleotide sequence ID" value="NZ_BQNJ01000001.1"/>
</dbReference>